<dbReference type="SUPFAM" id="SSF56281">
    <property type="entry name" value="Metallo-hydrolase/oxidoreductase"/>
    <property type="match status" value="1"/>
</dbReference>
<dbReference type="EMBL" id="FOMJ01000001">
    <property type="protein sequence ID" value="SFD04955.1"/>
    <property type="molecule type" value="Genomic_DNA"/>
</dbReference>
<dbReference type="InterPro" id="IPR001279">
    <property type="entry name" value="Metallo-B-lactamas"/>
</dbReference>
<feature type="domain" description="Metallo-beta-lactamase" evidence="2">
    <location>
        <begin position="85"/>
        <end position="284"/>
    </location>
</feature>
<proteinExistence type="predicted"/>
<evidence type="ECO:0000256" key="1">
    <source>
        <dbReference type="SAM" id="MobiDB-lite"/>
    </source>
</evidence>
<dbReference type="Proteomes" id="UP000198611">
    <property type="component" value="Unassembled WGS sequence"/>
</dbReference>
<dbReference type="Gene3D" id="3.60.15.10">
    <property type="entry name" value="Ribonuclease Z/Hydroxyacylglutathione hydrolase-like"/>
    <property type="match status" value="1"/>
</dbReference>
<dbReference type="AlphaFoldDB" id="A0A1I1P5E8"/>
<name>A0A1I1P5E8_9GAMM</name>
<evidence type="ECO:0000313" key="4">
    <source>
        <dbReference type="Proteomes" id="UP000198611"/>
    </source>
</evidence>
<dbReference type="InterPro" id="IPR036866">
    <property type="entry name" value="RibonucZ/Hydroxyglut_hydro"/>
</dbReference>
<protein>
    <submittedName>
        <fullName evidence="3">L-ascorbate metabolism protein UlaG, beta-lactamase superfamily</fullName>
    </submittedName>
</protein>
<feature type="region of interest" description="Disordered" evidence="1">
    <location>
        <begin position="9"/>
        <end position="28"/>
    </location>
</feature>
<evidence type="ECO:0000259" key="2">
    <source>
        <dbReference type="Pfam" id="PF12706"/>
    </source>
</evidence>
<dbReference type="Pfam" id="PF12706">
    <property type="entry name" value="Lactamase_B_2"/>
    <property type="match status" value="1"/>
</dbReference>
<evidence type="ECO:0000313" key="3">
    <source>
        <dbReference type="EMBL" id="SFD04955.1"/>
    </source>
</evidence>
<dbReference type="STRING" id="1123397.SAMN05660831_00604"/>
<keyword evidence="4" id="KW-1185">Reference proteome</keyword>
<reference evidence="3 4" key="1">
    <citation type="submission" date="2016-10" db="EMBL/GenBank/DDBJ databases">
        <authorList>
            <person name="de Groot N.N."/>
        </authorList>
    </citation>
    <scope>NUCLEOTIDE SEQUENCE [LARGE SCALE GENOMIC DNA]</scope>
    <source>
        <strain evidence="3 4">HL3</strain>
    </source>
</reference>
<dbReference type="RefSeq" id="WP_159433006.1">
    <property type="nucleotide sequence ID" value="NZ_FOMJ01000001.1"/>
</dbReference>
<sequence length="327" mass="36698">MACLLGAACTSPSPSAEPHHAGDGFRNHPPVERPGFLDFLRWQWNRPDHEPWDPPLARPDPLVGEPGKAVTWVGHATALVEVDGRTVLTDPVFSDRASPLTWLGPRRYTPPRPGLEALPDIDVVVISHNHYDALDAESVETLAEAHPGAHFFVPLGLADWFRERGIDRVTELDWWESADHAGLTITATPVQHWSKRGLFDENESLWAGWAVDFGDFDFWFAGDTGYQPVHFRETGRRLGPFDLAAIPIGAYAPRWFMETSHVTPEEAVRIREDVGARRALAIHWGTFSLTDEPPPEPAERLRRARAAARLAPTAFRVLRHGETWHLR</sequence>
<dbReference type="GO" id="GO:0005737">
    <property type="term" value="C:cytoplasm"/>
    <property type="evidence" value="ECO:0007669"/>
    <property type="project" value="TreeGrafter"/>
</dbReference>
<organism evidence="3 4">
    <name type="scientific">Thiohalospira halophila DSM 15071</name>
    <dbReference type="NCBI Taxonomy" id="1123397"/>
    <lineage>
        <taxon>Bacteria</taxon>
        <taxon>Pseudomonadati</taxon>
        <taxon>Pseudomonadota</taxon>
        <taxon>Gammaproteobacteria</taxon>
        <taxon>Thiohalospirales</taxon>
        <taxon>Thiohalospiraceae</taxon>
        <taxon>Thiohalospira</taxon>
    </lineage>
</organism>
<gene>
    <name evidence="3" type="ORF">SAMN05660831_00604</name>
</gene>
<dbReference type="PANTHER" id="PTHR15032:SF4">
    <property type="entry name" value="N-ACYL-PHOSPHATIDYLETHANOLAMINE-HYDROLYZING PHOSPHOLIPASE D"/>
    <property type="match status" value="1"/>
</dbReference>
<accession>A0A1I1P5E8</accession>
<dbReference type="PANTHER" id="PTHR15032">
    <property type="entry name" value="N-ACYL-PHOSPHATIDYLETHANOLAMINE-HYDROLYZING PHOSPHOLIPASE D"/>
    <property type="match status" value="1"/>
</dbReference>
<dbReference type="OrthoDB" id="9805728at2"/>
<feature type="compositionally biased region" description="Basic and acidic residues" evidence="1">
    <location>
        <begin position="17"/>
        <end position="28"/>
    </location>
</feature>